<gene>
    <name evidence="5" type="ORF">QCO44_09280</name>
</gene>
<feature type="coiled-coil region" evidence="4">
    <location>
        <begin position="232"/>
        <end position="339"/>
    </location>
</feature>
<evidence type="ECO:0000313" key="6">
    <source>
        <dbReference type="Proteomes" id="UP001559623"/>
    </source>
</evidence>
<dbReference type="SUPFAM" id="SSF52540">
    <property type="entry name" value="P-loop containing nucleoside triphosphate hydrolases"/>
    <property type="match status" value="1"/>
</dbReference>
<comment type="subunit">
    <text evidence="2">Heterodimer of SbcC and SbcD.</text>
</comment>
<feature type="coiled-coil region" evidence="4">
    <location>
        <begin position="394"/>
        <end position="435"/>
    </location>
</feature>
<evidence type="ECO:0000256" key="2">
    <source>
        <dbReference type="ARBA" id="ARBA00011322"/>
    </source>
</evidence>
<dbReference type="PANTHER" id="PTHR32114:SF2">
    <property type="entry name" value="ABC TRANSPORTER ABCH.3"/>
    <property type="match status" value="1"/>
</dbReference>
<dbReference type="PANTHER" id="PTHR32114">
    <property type="entry name" value="ABC TRANSPORTER ABCH.3"/>
    <property type="match status" value="1"/>
</dbReference>
<dbReference type="EMBL" id="JARVLH010000006">
    <property type="protein sequence ID" value="MEX5285821.1"/>
    <property type="molecule type" value="Genomic_DNA"/>
</dbReference>
<accession>A0ABV3X6L7</accession>
<evidence type="ECO:0000313" key="5">
    <source>
        <dbReference type="EMBL" id="MEX5285821.1"/>
    </source>
</evidence>
<dbReference type="Gene3D" id="3.40.50.300">
    <property type="entry name" value="P-loop containing nucleotide triphosphate hydrolases"/>
    <property type="match status" value="1"/>
</dbReference>
<proteinExistence type="inferred from homology"/>
<evidence type="ECO:0000256" key="1">
    <source>
        <dbReference type="ARBA" id="ARBA00006930"/>
    </source>
</evidence>
<comment type="similarity">
    <text evidence="1">Belongs to the SMC family. SbcC subfamily.</text>
</comment>
<dbReference type="Gene3D" id="1.10.287.510">
    <property type="entry name" value="Helix hairpin bin"/>
    <property type="match status" value="1"/>
</dbReference>
<keyword evidence="6" id="KW-1185">Reference proteome</keyword>
<keyword evidence="4" id="KW-0175">Coiled coil</keyword>
<name>A0ABV3X6L7_9FIRM</name>
<sequence length="648" mass="72953">MKLLRLTYENFKAQTQNIVLNEADVDIFGANGAGKTTAFDAFTWLLFGKDSKGRELSDDIKKRSAQDNGEEHSVEAVLQLDGGEAVKLKRVFHEKWTKKRGSATETFSGHDTDFFIDDVPAKKREYTERINAIMDEAHFKLLTDPLYFKNQLGWQERRKILLDICGDVSDDAVIAANKELAVLPEMLCGKSIDDYRKMVQASRTKTNDELKKIPVRIDEVRRGLPDVESVAEEPLRLELKNLQEQKDEIARKLAALHAGGASAEKKRRIAELEARQIAVKNRYEQEVNKAALDKRKKRGELETDIERAQSSVAILNGRMEALQADIEARGEAIQKTRDEWHAENGKTFSTDIEAACPTCGQKLPTEKIEEARKKAQADFNLKKSETLAAITARGKNLAAKLQEYGEELERLQGEAEAKQERIQSMKAALAALATTEDTLADCTQDAEYLAAEREEKQLLTEIEQLAKGVETEAYKLETEKKAIDLDIAVRTETLGKLQAYRTGLDRIEELTEGQKNLAVLFEVMEHALYLTDLFIKTKVEMLDARINSKFRIAEFRLFETQVNGGVSECCSVLYDGVERMSNSQEIKVGLDIIRTLSEHYGTTTPIFVDNCESVSELPAMDGQIIRLIVSADDKKLRIVRKDKEQAAA</sequence>
<dbReference type="InterPro" id="IPR027417">
    <property type="entry name" value="P-loop_NTPase"/>
</dbReference>
<protein>
    <recommendedName>
        <fullName evidence="3">Nuclease SbcCD subunit C</fullName>
    </recommendedName>
</protein>
<evidence type="ECO:0000256" key="4">
    <source>
        <dbReference type="SAM" id="Coils"/>
    </source>
</evidence>
<dbReference type="RefSeq" id="WP_368847547.1">
    <property type="nucleotide sequence ID" value="NZ_CP194411.1"/>
</dbReference>
<organism evidence="5 6">
    <name type="scientific">Selenomonas sputigena</name>
    <dbReference type="NCBI Taxonomy" id="69823"/>
    <lineage>
        <taxon>Bacteria</taxon>
        <taxon>Bacillati</taxon>
        <taxon>Bacillota</taxon>
        <taxon>Negativicutes</taxon>
        <taxon>Selenomonadales</taxon>
        <taxon>Selenomonadaceae</taxon>
        <taxon>Selenomonas</taxon>
    </lineage>
</organism>
<reference evidence="5 6" key="1">
    <citation type="submission" date="2023-04" db="EMBL/GenBank/DDBJ databases">
        <title>Genome Sequence of Selenomonas sputigena ATCC 33150.</title>
        <authorList>
            <person name="Miller D.P."/>
            <person name="Anvari S."/>
            <person name="Polson S.W."/>
            <person name="Macdonald M."/>
            <person name="Mcdowell J.V."/>
        </authorList>
    </citation>
    <scope>NUCLEOTIDE SEQUENCE [LARGE SCALE GENOMIC DNA]</scope>
    <source>
        <strain evidence="5 6">ATCC 33150</strain>
    </source>
</reference>
<comment type="caution">
    <text evidence="5">The sequence shown here is derived from an EMBL/GenBank/DDBJ whole genome shotgun (WGS) entry which is preliminary data.</text>
</comment>
<dbReference type="Proteomes" id="UP001559623">
    <property type="component" value="Unassembled WGS sequence"/>
</dbReference>
<evidence type="ECO:0000256" key="3">
    <source>
        <dbReference type="ARBA" id="ARBA00013368"/>
    </source>
</evidence>